<feature type="region of interest" description="Disordered" evidence="5">
    <location>
        <begin position="62"/>
        <end position="95"/>
    </location>
</feature>
<dbReference type="InterPro" id="IPR052520">
    <property type="entry name" value="ATL_DNA_repair"/>
</dbReference>
<proteinExistence type="predicted"/>
<evidence type="ECO:0000259" key="6">
    <source>
        <dbReference type="Pfam" id="PF01035"/>
    </source>
</evidence>
<dbReference type="PANTHER" id="PTHR42942:SF1">
    <property type="entry name" value="ALKYLTRANSFERASE-LIKE PROTEIN 1"/>
    <property type="match status" value="1"/>
</dbReference>
<evidence type="ECO:0000313" key="8">
    <source>
        <dbReference type="Proteomes" id="UP001498771"/>
    </source>
</evidence>
<dbReference type="RefSeq" id="XP_064768520.1">
    <property type="nucleotide sequence ID" value="XM_064914109.1"/>
</dbReference>
<evidence type="ECO:0000256" key="4">
    <source>
        <dbReference type="ARBA" id="ARBA00033095"/>
    </source>
</evidence>
<dbReference type="SUPFAM" id="SSF46767">
    <property type="entry name" value="Methylated DNA-protein cysteine methyltransferase, C-terminal domain"/>
    <property type="match status" value="1"/>
</dbReference>
<protein>
    <recommendedName>
        <fullName evidence="2">6-O-methylguanine-DNA methyltransferase</fullName>
    </recommendedName>
    <alternativeName>
        <fullName evidence="4">DNA repair MTase</fullName>
    </alternativeName>
    <alternativeName>
        <fullName evidence="3">O-6-methylguanine-DNA-alkyltransferase</fullName>
    </alternativeName>
</protein>
<dbReference type="PANTHER" id="PTHR42942">
    <property type="entry name" value="6-O-METHYLGUANINE DNA METHYLTRANSFERASE"/>
    <property type="match status" value="1"/>
</dbReference>
<comment type="caution">
    <text evidence="7">The sequence shown here is derived from an EMBL/GenBank/DDBJ whole genome shotgun (WGS) entry which is preliminary data.</text>
</comment>
<dbReference type="Gene3D" id="1.10.10.10">
    <property type="entry name" value="Winged helix-like DNA-binding domain superfamily/Winged helix DNA-binding domain"/>
    <property type="match status" value="1"/>
</dbReference>
<dbReference type="EMBL" id="JBBJBU010000005">
    <property type="protein sequence ID" value="KAK7205487.1"/>
    <property type="molecule type" value="Genomic_DNA"/>
</dbReference>
<gene>
    <name evidence="7" type="ORF">BZA70DRAFT_289410</name>
</gene>
<reference evidence="7 8" key="1">
    <citation type="submission" date="2024-03" db="EMBL/GenBank/DDBJ databases">
        <title>Genome-scale model development and genomic sequencing of the oleaginous clade Lipomyces.</title>
        <authorList>
            <consortium name="Lawrence Berkeley National Laboratory"/>
            <person name="Czajka J.J."/>
            <person name="Han Y."/>
            <person name="Kim J."/>
            <person name="Mondo S.J."/>
            <person name="Hofstad B.A."/>
            <person name="Robles A."/>
            <person name="Haridas S."/>
            <person name="Riley R."/>
            <person name="LaButti K."/>
            <person name="Pangilinan J."/>
            <person name="Andreopoulos W."/>
            <person name="Lipzen A."/>
            <person name="Yan J."/>
            <person name="Wang M."/>
            <person name="Ng V."/>
            <person name="Grigoriev I.V."/>
            <person name="Spatafora J.W."/>
            <person name="Magnuson J.K."/>
            <person name="Baker S.E."/>
            <person name="Pomraning K.R."/>
        </authorList>
    </citation>
    <scope>NUCLEOTIDE SEQUENCE [LARGE SCALE GENOMIC DNA]</scope>
    <source>
        <strain evidence="7 8">Phaff 52-87</strain>
    </source>
</reference>
<name>A0ABR1F6R2_9ASCO</name>
<keyword evidence="8" id="KW-1185">Reference proteome</keyword>
<evidence type="ECO:0000256" key="2">
    <source>
        <dbReference type="ARBA" id="ARBA00030795"/>
    </source>
</evidence>
<evidence type="ECO:0000313" key="7">
    <source>
        <dbReference type="EMBL" id="KAK7205487.1"/>
    </source>
</evidence>
<evidence type="ECO:0000256" key="3">
    <source>
        <dbReference type="ARBA" id="ARBA00031621"/>
    </source>
</evidence>
<dbReference type="InterPro" id="IPR036388">
    <property type="entry name" value="WH-like_DNA-bd_sf"/>
</dbReference>
<dbReference type="Proteomes" id="UP001498771">
    <property type="component" value="Unassembled WGS sequence"/>
</dbReference>
<keyword evidence="1" id="KW-0227">DNA damage</keyword>
<dbReference type="CDD" id="cd06445">
    <property type="entry name" value="ATase"/>
    <property type="match status" value="1"/>
</dbReference>
<sequence>MGDRKLTDEAEAFYIAVYETVQRIPPGRVTTYGHIARLIDAPQNSRQVGAALKYLRHASLTVQPDSEIHEDPDPYNDPADQIDEEPPSGRFDTETVPWWRVISSDGKIAVRARGGMDLQGERLTAEGVEVRNDSNRRPRLISLREYGWFPPVDDSDSD</sequence>
<evidence type="ECO:0000256" key="5">
    <source>
        <dbReference type="SAM" id="MobiDB-lite"/>
    </source>
</evidence>
<dbReference type="GeneID" id="90039621"/>
<evidence type="ECO:0000256" key="1">
    <source>
        <dbReference type="ARBA" id="ARBA00022763"/>
    </source>
</evidence>
<organism evidence="7 8">
    <name type="scientific">Myxozyma melibiosi</name>
    <dbReference type="NCBI Taxonomy" id="54550"/>
    <lineage>
        <taxon>Eukaryota</taxon>
        <taxon>Fungi</taxon>
        <taxon>Dikarya</taxon>
        <taxon>Ascomycota</taxon>
        <taxon>Saccharomycotina</taxon>
        <taxon>Lipomycetes</taxon>
        <taxon>Lipomycetales</taxon>
        <taxon>Lipomycetaceae</taxon>
        <taxon>Myxozyma</taxon>
    </lineage>
</organism>
<accession>A0ABR1F6R2</accession>
<feature type="compositionally biased region" description="Acidic residues" evidence="5">
    <location>
        <begin position="73"/>
        <end position="86"/>
    </location>
</feature>
<dbReference type="InterPro" id="IPR014048">
    <property type="entry name" value="MethylDNA_cys_MeTrfase_DNA-bd"/>
</dbReference>
<feature type="domain" description="Methylated-DNA-[protein]-cysteine S-methyltransferase DNA binding" evidence="6">
    <location>
        <begin position="13"/>
        <end position="58"/>
    </location>
</feature>
<dbReference type="Pfam" id="PF01035">
    <property type="entry name" value="DNA_binding_1"/>
    <property type="match status" value="1"/>
</dbReference>
<dbReference type="InterPro" id="IPR036217">
    <property type="entry name" value="MethylDNA_cys_MeTrfase_DNAb"/>
</dbReference>